<keyword evidence="1" id="KW-0732">Signal</keyword>
<feature type="chain" id="PRO_5046268216" evidence="1">
    <location>
        <begin position="23"/>
        <end position="290"/>
    </location>
</feature>
<name>A0ABS6E244_9FIRM</name>
<sequence>MIKKVSVLFVVLILSMTGTAHGAMGDKLMTHWAKNEIDKEFLAYYFPYLAKENFKKLDPNAPMMEHDFIISLASLLKDYGYNISSIGLNESISRRDMVSILGEKLVETETILLENVELPFKDINTMNKDEIKLLMGLYKPGIIQGNSNAKFDPDRKLSQAEAIIILQRVKGVLDKMKVISYNTLGIVQTYNSQEELIIKENDDKVLLTITKEFPTPGYSMSVDKIVRSPGGYKVFLNVIPPKEGLIQMQVITYKTLTLEIDKDMLGNSPYNFIVEDEKLLAFKGKTAWQR</sequence>
<dbReference type="InterPro" id="IPR001119">
    <property type="entry name" value="SLH_dom"/>
</dbReference>
<proteinExistence type="predicted"/>
<evidence type="ECO:0000313" key="3">
    <source>
        <dbReference type="EMBL" id="MBU5436864.1"/>
    </source>
</evidence>
<dbReference type="PROSITE" id="PS51272">
    <property type="entry name" value="SLH"/>
    <property type="match status" value="1"/>
</dbReference>
<dbReference type="EMBL" id="JAHLPM010000002">
    <property type="protein sequence ID" value="MBU5436864.1"/>
    <property type="molecule type" value="Genomic_DNA"/>
</dbReference>
<evidence type="ECO:0000313" key="4">
    <source>
        <dbReference type="Proteomes" id="UP000749471"/>
    </source>
</evidence>
<protein>
    <submittedName>
        <fullName evidence="3">S-layer homology domain-containing protein</fullName>
    </submittedName>
</protein>
<dbReference type="RefSeq" id="WP_216516423.1">
    <property type="nucleotide sequence ID" value="NZ_JAHLPM010000002.1"/>
</dbReference>
<evidence type="ECO:0000256" key="1">
    <source>
        <dbReference type="SAM" id="SignalP"/>
    </source>
</evidence>
<feature type="signal peptide" evidence="1">
    <location>
        <begin position="1"/>
        <end position="22"/>
    </location>
</feature>
<feature type="domain" description="SLH" evidence="2">
    <location>
        <begin position="114"/>
        <end position="180"/>
    </location>
</feature>
<dbReference type="Proteomes" id="UP000749471">
    <property type="component" value="Unassembled WGS sequence"/>
</dbReference>
<comment type="caution">
    <text evidence="3">The sequence shown here is derived from an EMBL/GenBank/DDBJ whole genome shotgun (WGS) entry which is preliminary data.</text>
</comment>
<reference evidence="3 4" key="1">
    <citation type="submission" date="2021-06" db="EMBL/GenBank/DDBJ databases">
        <authorList>
            <person name="Sun Q."/>
            <person name="Li D."/>
        </authorList>
    </citation>
    <scope>NUCLEOTIDE SEQUENCE [LARGE SCALE GENOMIC DNA]</scope>
    <source>
        <strain evidence="3 4">MSJ-40</strain>
    </source>
</reference>
<gene>
    <name evidence="3" type="ORF">KQI42_02520</name>
</gene>
<dbReference type="Pfam" id="PF00395">
    <property type="entry name" value="SLH"/>
    <property type="match status" value="1"/>
</dbReference>
<accession>A0ABS6E244</accession>
<evidence type="ECO:0000259" key="2">
    <source>
        <dbReference type="PROSITE" id="PS51272"/>
    </source>
</evidence>
<organism evidence="3 4">
    <name type="scientific">Tissierella simiarum</name>
    <dbReference type="NCBI Taxonomy" id="2841534"/>
    <lineage>
        <taxon>Bacteria</taxon>
        <taxon>Bacillati</taxon>
        <taxon>Bacillota</taxon>
        <taxon>Tissierellia</taxon>
        <taxon>Tissierellales</taxon>
        <taxon>Tissierellaceae</taxon>
        <taxon>Tissierella</taxon>
    </lineage>
</organism>
<keyword evidence="4" id="KW-1185">Reference proteome</keyword>